<keyword evidence="3" id="KW-1133">Transmembrane helix</keyword>
<sequence length="125" mass="14218">MIQKGEQLFLESELIISHHQHQFFTAPTVTGSFLSPWPPACTDASFKVKSHVYSLEGQDCRYTPMFGPEVRTLVLPLAQLITQTKQTTRPKQLFPVNDLDEMGQDSTPKTDEYLEKALECPCQIF</sequence>
<dbReference type="EMBL" id="JH168077">
    <property type="protein sequence ID" value="EHB03420.1"/>
    <property type="molecule type" value="Genomic_DNA"/>
</dbReference>
<proteinExistence type="predicted"/>
<evidence type="ECO:0000256" key="2">
    <source>
        <dbReference type="ARBA" id="ARBA00022692"/>
    </source>
</evidence>
<keyword evidence="2" id="KW-0812">Transmembrane</keyword>
<gene>
    <name evidence="5" type="ORF">GW7_07254</name>
</gene>
<dbReference type="InterPro" id="IPR024129">
    <property type="entry name" value="Sphingomy_SMPD4"/>
</dbReference>
<name>G5B2A6_HETGA</name>
<dbReference type="Proteomes" id="UP000006813">
    <property type="component" value="Unassembled WGS sequence"/>
</dbReference>
<dbReference type="GO" id="GO:0046475">
    <property type="term" value="P:glycerophospholipid catabolic process"/>
    <property type="evidence" value="ECO:0007669"/>
    <property type="project" value="TreeGrafter"/>
</dbReference>
<dbReference type="GO" id="GO:0046513">
    <property type="term" value="P:ceramide biosynthetic process"/>
    <property type="evidence" value="ECO:0007669"/>
    <property type="project" value="TreeGrafter"/>
</dbReference>
<protein>
    <submittedName>
        <fullName evidence="5">Sphingomyelin phosphodiesterase 4</fullName>
    </submittedName>
</protein>
<organism evidence="5 6">
    <name type="scientific">Heterocephalus glaber</name>
    <name type="common">Naked mole rat</name>
    <dbReference type="NCBI Taxonomy" id="10181"/>
    <lineage>
        <taxon>Eukaryota</taxon>
        <taxon>Metazoa</taxon>
        <taxon>Chordata</taxon>
        <taxon>Craniata</taxon>
        <taxon>Vertebrata</taxon>
        <taxon>Euteleostomi</taxon>
        <taxon>Mammalia</taxon>
        <taxon>Eutheria</taxon>
        <taxon>Euarchontoglires</taxon>
        <taxon>Glires</taxon>
        <taxon>Rodentia</taxon>
        <taxon>Hystricomorpha</taxon>
        <taxon>Bathyergidae</taxon>
        <taxon>Heterocephalus</taxon>
    </lineage>
</organism>
<reference evidence="5 6" key="1">
    <citation type="journal article" date="2011" name="Nature">
        <title>Genome sequencing reveals insights into physiology and longevity of the naked mole rat.</title>
        <authorList>
            <person name="Kim E.B."/>
            <person name="Fang X."/>
            <person name="Fushan A.A."/>
            <person name="Huang Z."/>
            <person name="Lobanov A.V."/>
            <person name="Han L."/>
            <person name="Marino S.M."/>
            <person name="Sun X."/>
            <person name="Turanov A.A."/>
            <person name="Yang P."/>
            <person name="Yim S.H."/>
            <person name="Zhao X."/>
            <person name="Kasaikina M.V."/>
            <person name="Stoletzki N."/>
            <person name="Peng C."/>
            <person name="Polak P."/>
            <person name="Xiong Z."/>
            <person name="Kiezun A."/>
            <person name="Zhu Y."/>
            <person name="Chen Y."/>
            <person name="Kryukov G.V."/>
            <person name="Zhang Q."/>
            <person name="Peshkin L."/>
            <person name="Yang L."/>
            <person name="Bronson R.T."/>
            <person name="Buffenstein R."/>
            <person name="Wang B."/>
            <person name="Han C."/>
            <person name="Li Q."/>
            <person name="Chen L."/>
            <person name="Zhao W."/>
            <person name="Sunyaev S.R."/>
            <person name="Park T.J."/>
            <person name="Zhang G."/>
            <person name="Wang J."/>
            <person name="Gladyshev V.N."/>
        </authorList>
    </citation>
    <scope>NUCLEOTIDE SEQUENCE [LARGE SCALE GENOMIC DNA]</scope>
</reference>
<evidence type="ECO:0000256" key="4">
    <source>
        <dbReference type="ARBA" id="ARBA00023136"/>
    </source>
</evidence>
<evidence type="ECO:0000256" key="3">
    <source>
        <dbReference type="ARBA" id="ARBA00022989"/>
    </source>
</evidence>
<dbReference type="PANTHER" id="PTHR12988:SF6">
    <property type="entry name" value="SPHINGOMYELIN PHOSPHODIESTERASE 4"/>
    <property type="match status" value="1"/>
</dbReference>
<dbReference type="STRING" id="10181.G5B2A6"/>
<dbReference type="InParanoid" id="G5B2A6"/>
<comment type="subcellular location">
    <subcellularLocation>
        <location evidence="1">Membrane</location>
        <topology evidence="1">Single-pass membrane protein</topology>
    </subcellularLocation>
</comment>
<dbReference type="GO" id="GO:0050290">
    <property type="term" value="F:sphingomyelin phosphodiesterase D activity"/>
    <property type="evidence" value="ECO:0007669"/>
    <property type="project" value="InterPro"/>
</dbReference>
<evidence type="ECO:0000256" key="1">
    <source>
        <dbReference type="ARBA" id="ARBA00004167"/>
    </source>
</evidence>
<dbReference type="GO" id="GO:0006685">
    <property type="term" value="P:sphingomyelin catabolic process"/>
    <property type="evidence" value="ECO:0007669"/>
    <property type="project" value="TreeGrafter"/>
</dbReference>
<dbReference type="PANTHER" id="PTHR12988">
    <property type="entry name" value="SPHINGOMYELIN PHOSPHODIESTERASE 4"/>
    <property type="match status" value="1"/>
</dbReference>
<dbReference type="AlphaFoldDB" id="G5B2A6"/>
<evidence type="ECO:0000313" key="6">
    <source>
        <dbReference type="Proteomes" id="UP000006813"/>
    </source>
</evidence>
<accession>G5B2A6</accession>
<dbReference type="Pfam" id="PF14724">
    <property type="entry name" value="mit_SMPDase"/>
    <property type="match status" value="2"/>
</dbReference>
<keyword evidence="4" id="KW-0472">Membrane</keyword>
<evidence type="ECO:0000313" key="5">
    <source>
        <dbReference type="EMBL" id="EHB03420.1"/>
    </source>
</evidence>
<dbReference type="GO" id="GO:0016020">
    <property type="term" value="C:membrane"/>
    <property type="evidence" value="ECO:0007669"/>
    <property type="project" value="UniProtKB-SubCell"/>
</dbReference>